<evidence type="ECO:0000313" key="2">
    <source>
        <dbReference type="Proteomes" id="UP001201449"/>
    </source>
</evidence>
<reference evidence="1 2" key="1">
    <citation type="submission" date="2022-01" db="EMBL/GenBank/DDBJ databases">
        <title>Mariniradius saccharolyticus sp. nov., isolated from sediment of a river.</title>
        <authorList>
            <person name="Liu H."/>
        </authorList>
    </citation>
    <scope>NUCLEOTIDE SEQUENCE [LARGE SCALE GENOMIC DNA]</scope>
    <source>
        <strain evidence="1 2">RY-2</strain>
    </source>
</reference>
<dbReference type="PROSITE" id="PS51257">
    <property type="entry name" value="PROKAR_LIPOPROTEIN"/>
    <property type="match status" value="1"/>
</dbReference>
<keyword evidence="2" id="KW-1185">Reference proteome</keyword>
<dbReference type="Proteomes" id="UP001201449">
    <property type="component" value="Unassembled WGS sequence"/>
</dbReference>
<name>A0ABS9C0P3_9BACT</name>
<gene>
    <name evidence="1" type="ORF">L0U89_18170</name>
</gene>
<organism evidence="1 2">
    <name type="scientific">Mariniradius sediminis</name>
    <dbReference type="NCBI Taxonomy" id="2909237"/>
    <lineage>
        <taxon>Bacteria</taxon>
        <taxon>Pseudomonadati</taxon>
        <taxon>Bacteroidota</taxon>
        <taxon>Cytophagia</taxon>
        <taxon>Cytophagales</taxon>
        <taxon>Cyclobacteriaceae</taxon>
        <taxon>Mariniradius</taxon>
    </lineage>
</organism>
<protein>
    <submittedName>
        <fullName evidence="1">Bor family protein</fullName>
    </submittedName>
</protein>
<dbReference type="RefSeq" id="WP_234862822.1">
    <property type="nucleotide sequence ID" value="NZ_JAKEVZ010000018.1"/>
</dbReference>
<dbReference type="EMBL" id="JAKEVZ010000018">
    <property type="protein sequence ID" value="MCF1752991.1"/>
    <property type="molecule type" value="Genomic_DNA"/>
</dbReference>
<evidence type="ECO:0000313" key="1">
    <source>
        <dbReference type="EMBL" id="MCF1752991.1"/>
    </source>
</evidence>
<accession>A0ABS9C0P3</accession>
<sequence length="111" mass="12398">MKMKSIQTIRYLMVAINLVFALSSCANLRVISKYDSDNPVPVKVTRVSYFWGLQQPLDVVTGPDCKSMCQVKVKTNFGQVFLSAITLGIVLPQTMEYYCCATEPKPGEIEP</sequence>
<proteinExistence type="predicted"/>
<comment type="caution">
    <text evidence="1">The sequence shown here is derived from an EMBL/GenBank/DDBJ whole genome shotgun (WGS) entry which is preliminary data.</text>
</comment>